<sequence length="70" mass="7602">MPLLAALTWLGVVGAGALVICLLAFRCADWNLLPRSVLPRLRWWRRFAPVLLGVAAAFALTCGVLLELVS</sequence>
<name>A0A4R7W0I1_9PSEU</name>
<dbReference type="EMBL" id="SOCP01000002">
    <property type="protein sequence ID" value="TDV56013.1"/>
    <property type="molecule type" value="Genomic_DNA"/>
</dbReference>
<organism evidence="2 3">
    <name type="scientific">Actinophytocola oryzae</name>
    <dbReference type="NCBI Taxonomy" id="502181"/>
    <lineage>
        <taxon>Bacteria</taxon>
        <taxon>Bacillati</taxon>
        <taxon>Actinomycetota</taxon>
        <taxon>Actinomycetes</taxon>
        <taxon>Pseudonocardiales</taxon>
        <taxon>Pseudonocardiaceae</taxon>
    </lineage>
</organism>
<proteinExistence type="predicted"/>
<evidence type="ECO:0000313" key="3">
    <source>
        <dbReference type="Proteomes" id="UP000294927"/>
    </source>
</evidence>
<keyword evidence="1" id="KW-0812">Transmembrane</keyword>
<evidence type="ECO:0000313" key="2">
    <source>
        <dbReference type="EMBL" id="TDV56013.1"/>
    </source>
</evidence>
<gene>
    <name evidence="2" type="ORF">CLV71_10274</name>
</gene>
<feature type="transmembrane region" description="Helical" evidence="1">
    <location>
        <begin position="46"/>
        <end position="66"/>
    </location>
</feature>
<protein>
    <submittedName>
        <fullName evidence="2">Uncharacterized protein</fullName>
    </submittedName>
</protein>
<reference evidence="2 3" key="1">
    <citation type="submission" date="2019-03" db="EMBL/GenBank/DDBJ databases">
        <title>Genomic Encyclopedia of Archaeal and Bacterial Type Strains, Phase II (KMG-II): from individual species to whole genera.</title>
        <authorList>
            <person name="Goeker M."/>
        </authorList>
    </citation>
    <scope>NUCLEOTIDE SEQUENCE [LARGE SCALE GENOMIC DNA]</scope>
    <source>
        <strain evidence="2 3">DSM 45499</strain>
    </source>
</reference>
<dbReference type="AlphaFoldDB" id="A0A4R7W0I1"/>
<keyword evidence="3" id="KW-1185">Reference proteome</keyword>
<accession>A0A4R7W0I1</accession>
<evidence type="ECO:0000256" key="1">
    <source>
        <dbReference type="SAM" id="Phobius"/>
    </source>
</evidence>
<dbReference type="RefSeq" id="WP_133901312.1">
    <property type="nucleotide sequence ID" value="NZ_SOCP01000002.1"/>
</dbReference>
<keyword evidence="1" id="KW-0472">Membrane</keyword>
<comment type="caution">
    <text evidence="2">The sequence shown here is derived from an EMBL/GenBank/DDBJ whole genome shotgun (WGS) entry which is preliminary data.</text>
</comment>
<keyword evidence="1" id="KW-1133">Transmembrane helix</keyword>
<feature type="transmembrane region" description="Helical" evidence="1">
    <location>
        <begin position="6"/>
        <end position="25"/>
    </location>
</feature>
<dbReference type="Proteomes" id="UP000294927">
    <property type="component" value="Unassembled WGS sequence"/>
</dbReference>
<dbReference type="OrthoDB" id="4333375at2"/>